<dbReference type="RefSeq" id="WP_075013186.1">
    <property type="nucleotide sequence ID" value="NZ_FOWE01000004.1"/>
</dbReference>
<dbReference type="InterPro" id="IPR001509">
    <property type="entry name" value="Epimerase_deHydtase"/>
</dbReference>
<dbReference type="Pfam" id="PF01370">
    <property type="entry name" value="Epimerase"/>
    <property type="match status" value="1"/>
</dbReference>
<keyword evidence="3" id="KW-1185">Reference proteome</keyword>
<dbReference type="SUPFAM" id="SSF51735">
    <property type="entry name" value="NAD(P)-binding Rossmann-fold domains"/>
    <property type="match status" value="1"/>
</dbReference>
<sequence length="296" mass="31515">MTAPARHVLVTGGSGKLGRAVVDLLVRRGHRVSVVDLVPPGRPDVAWTRADLTDYGQAVGVLTGVDDRWPAPDAVVHLAALPAPGLRPDAALFAANVTTTYNVFAAARVAGVDTVVWASSETVLGLPFDTPPPHLPLDEDCGPAPTTSYSLSKTLEEEMARQFARWRPELSITGLRFSNVMEPADYAAFPSFDADPALRRWNAWSYIDARDGAAAVLAALDHPGRGADVLVIANTDTVMSRPSAELAAEHFPGVPVRGPLGRHQALMSSEKARRVLGWTPVHSWRDEVGGTPATGS</sequence>
<feature type="domain" description="NAD-dependent epimerase/dehydratase" evidence="1">
    <location>
        <begin position="8"/>
        <end position="226"/>
    </location>
</feature>
<evidence type="ECO:0000313" key="3">
    <source>
        <dbReference type="Proteomes" id="UP000183642"/>
    </source>
</evidence>
<protein>
    <submittedName>
        <fullName evidence="2">Nucleoside-diphosphate-sugar epimerase</fullName>
    </submittedName>
</protein>
<reference evidence="3" key="1">
    <citation type="submission" date="2016-10" db="EMBL/GenBank/DDBJ databases">
        <authorList>
            <person name="Varghese N."/>
            <person name="Submissions S."/>
        </authorList>
    </citation>
    <scope>NUCLEOTIDE SEQUENCE [LARGE SCALE GENOMIC DNA]</scope>
    <source>
        <strain evidence="3">DSM 43161</strain>
    </source>
</reference>
<dbReference type="PANTHER" id="PTHR43245">
    <property type="entry name" value="BIFUNCTIONAL POLYMYXIN RESISTANCE PROTEIN ARNA"/>
    <property type="match status" value="1"/>
</dbReference>
<dbReference type="InterPro" id="IPR050177">
    <property type="entry name" value="Lipid_A_modif_metabolic_enz"/>
</dbReference>
<gene>
    <name evidence="2" type="ORF">SAMN05660359_01783</name>
</gene>
<dbReference type="PANTHER" id="PTHR43245:SF55">
    <property type="entry name" value="NAD(P)-BINDING DOMAIN-CONTAINING PROTEIN"/>
    <property type="match status" value="1"/>
</dbReference>
<dbReference type="Gene3D" id="3.40.50.720">
    <property type="entry name" value="NAD(P)-binding Rossmann-like Domain"/>
    <property type="match status" value="1"/>
</dbReference>
<dbReference type="EMBL" id="FOWE01000004">
    <property type="protein sequence ID" value="SFO17559.1"/>
    <property type="molecule type" value="Genomic_DNA"/>
</dbReference>
<accession>A0A1I5F1P8</accession>
<dbReference type="Proteomes" id="UP000183642">
    <property type="component" value="Unassembled WGS sequence"/>
</dbReference>
<name>A0A1I5F1P8_9ACTN</name>
<dbReference type="OrthoDB" id="9795501at2"/>
<dbReference type="AlphaFoldDB" id="A0A1I5F1P8"/>
<organism evidence="2 3">
    <name type="scientific">Geodermatophilus obscurus</name>
    <dbReference type="NCBI Taxonomy" id="1861"/>
    <lineage>
        <taxon>Bacteria</taxon>
        <taxon>Bacillati</taxon>
        <taxon>Actinomycetota</taxon>
        <taxon>Actinomycetes</taxon>
        <taxon>Geodermatophilales</taxon>
        <taxon>Geodermatophilaceae</taxon>
        <taxon>Geodermatophilus</taxon>
    </lineage>
</organism>
<evidence type="ECO:0000259" key="1">
    <source>
        <dbReference type="Pfam" id="PF01370"/>
    </source>
</evidence>
<evidence type="ECO:0000313" key="2">
    <source>
        <dbReference type="EMBL" id="SFO17559.1"/>
    </source>
</evidence>
<proteinExistence type="predicted"/>
<dbReference type="InterPro" id="IPR036291">
    <property type="entry name" value="NAD(P)-bd_dom_sf"/>
</dbReference>